<evidence type="ECO:0000313" key="2">
    <source>
        <dbReference type="EMBL" id="GAA0715640.1"/>
    </source>
</evidence>
<feature type="transmembrane region" description="Helical" evidence="1">
    <location>
        <begin position="49"/>
        <end position="69"/>
    </location>
</feature>
<proteinExistence type="predicted"/>
<dbReference type="Proteomes" id="UP001501758">
    <property type="component" value="Unassembled WGS sequence"/>
</dbReference>
<protein>
    <submittedName>
        <fullName evidence="2">Uncharacterized protein</fullName>
    </submittedName>
</protein>
<keyword evidence="1" id="KW-0812">Transmembrane</keyword>
<feature type="transmembrane region" description="Helical" evidence="1">
    <location>
        <begin position="75"/>
        <end position="100"/>
    </location>
</feature>
<accession>A0ABN1IJQ4</accession>
<name>A0ABN1IJQ4_9FLAO</name>
<dbReference type="EMBL" id="BAAAGE010000001">
    <property type="protein sequence ID" value="GAA0715640.1"/>
    <property type="molecule type" value="Genomic_DNA"/>
</dbReference>
<dbReference type="RefSeq" id="WP_343911142.1">
    <property type="nucleotide sequence ID" value="NZ_BAAAGE010000001.1"/>
</dbReference>
<keyword evidence="1" id="KW-1133">Transmembrane helix</keyword>
<comment type="caution">
    <text evidence="2">The sequence shown here is derived from an EMBL/GenBank/DDBJ whole genome shotgun (WGS) entry which is preliminary data.</text>
</comment>
<evidence type="ECO:0000313" key="3">
    <source>
        <dbReference type="Proteomes" id="UP001501758"/>
    </source>
</evidence>
<sequence length="255" mass="29399">MKIRTKKDVEKLDNKIKNELGIDVRKYRNEEVVENFVELLVFPKYVINWVIRPILLSLLFFIFGFYVLDLVHVEYVIYTIIGLILFLISGLLIGLLFLIWKMKSDMWGIISYSLDIMKSAVTDINQVNNQVNKDNRKDVLGLLFKGIIHIVTIPMVSKIVSDKVPFVGGIVNRIVKKILTLVSNTIKFDEIKLKEELNKQNDEPNAIKIYTNSISNATLGLEKIMNFTFGVAQFPLKIVFGIIFLILLLFLYLIN</sequence>
<keyword evidence="1" id="KW-0472">Membrane</keyword>
<feature type="transmembrane region" description="Helical" evidence="1">
    <location>
        <begin position="234"/>
        <end position="254"/>
    </location>
</feature>
<keyword evidence="3" id="KW-1185">Reference proteome</keyword>
<gene>
    <name evidence="2" type="ORF">GCM10009430_10370</name>
</gene>
<reference evidence="2 3" key="1">
    <citation type="journal article" date="2019" name="Int. J. Syst. Evol. Microbiol.">
        <title>The Global Catalogue of Microorganisms (GCM) 10K type strain sequencing project: providing services to taxonomists for standard genome sequencing and annotation.</title>
        <authorList>
            <consortium name="The Broad Institute Genomics Platform"/>
            <consortium name="The Broad Institute Genome Sequencing Center for Infectious Disease"/>
            <person name="Wu L."/>
            <person name="Ma J."/>
        </authorList>
    </citation>
    <scope>NUCLEOTIDE SEQUENCE [LARGE SCALE GENOMIC DNA]</scope>
    <source>
        <strain evidence="2 3">JCM 15974</strain>
    </source>
</reference>
<organism evidence="2 3">
    <name type="scientific">Aquimarina litoralis</name>
    <dbReference type="NCBI Taxonomy" id="584605"/>
    <lineage>
        <taxon>Bacteria</taxon>
        <taxon>Pseudomonadati</taxon>
        <taxon>Bacteroidota</taxon>
        <taxon>Flavobacteriia</taxon>
        <taxon>Flavobacteriales</taxon>
        <taxon>Flavobacteriaceae</taxon>
        <taxon>Aquimarina</taxon>
    </lineage>
</organism>
<evidence type="ECO:0000256" key="1">
    <source>
        <dbReference type="SAM" id="Phobius"/>
    </source>
</evidence>